<dbReference type="InParanoid" id="A0A7M7NDQ6"/>
<keyword evidence="3" id="KW-1133">Transmembrane helix</keyword>
<comment type="subcellular location">
    <subcellularLocation>
        <location evidence="1">Membrane</location>
        <topology evidence="1">Single-pass type I membrane protein</topology>
    </subcellularLocation>
</comment>
<protein>
    <recommendedName>
        <fullName evidence="8">Ig-like domain-containing protein</fullName>
    </recommendedName>
</protein>
<evidence type="ECO:0000313" key="10">
    <source>
        <dbReference type="Proteomes" id="UP000007110"/>
    </source>
</evidence>
<dbReference type="GeneID" id="115921466"/>
<evidence type="ECO:0000256" key="5">
    <source>
        <dbReference type="ARBA" id="ARBA00023157"/>
    </source>
</evidence>
<evidence type="ECO:0000256" key="6">
    <source>
        <dbReference type="ARBA" id="ARBA00023180"/>
    </source>
</evidence>
<evidence type="ECO:0000256" key="2">
    <source>
        <dbReference type="ARBA" id="ARBA00022692"/>
    </source>
</evidence>
<reference evidence="9" key="2">
    <citation type="submission" date="2021-01" db="UniProtKB">
        <authorList>
            <consortium name="EnsemblMetazoa"/>
        </authorList>
    </citation>
    <scope>IDENTIFICATION</scope>
</reference>
<keyword evidence="5" id="KW-1015">Disulfide bond</keyword>
<dbReference type="InterPro" id="IPR013162">
    <property type="entry name" value="CD80_C2-set"/>
</dbReference>
<feature type="domain" description="Ig-like" evidence="8">
    <location>
        <begin position="114"/>
        <end position="204"/>
    </location>
</feature>
<dbReference type="GO" id="GO:0016020">
    <property type="term" value="C:membrane"/>
    <property type="evidence" value="ECO:0007669"/>
    <property type="project" value="UniProtKB-SubCell"/>
</dbReference>
<dbReference type="CDD" id="cd00096">
    <property type="entry name" value="Ig"/>
    <property type="match status" value="1"/>
</dbReference>
<feature type="domain" description="Ig-like" evidence="8">
    <location>
        <begin position="1"/>
        <end position="92"/>
    </location>
</feature>
<keyword evidence="6" id="KW-0325">Glycoprotein</keyword>
<keyword evidence="4" id="KW-0472">Membrane</keyword>
<dbReference type="AlphaFoldDB" id="A0A7M7NDQ6"/>
<keyword evidence="7" id="KW-0393">Immunoglobulin domain</keyword>
<dbReference type="InterPro" id="IPR013783">
    <property type="entry name" value="Ig-like_fold"/>
</dbReference>
<dbReference type="InterPro" id="IPR036179">
    <property type="entry name" value="Ig-like_dom_sf"/>
</dbReference>
<dbReference type="InterPro" id="IPR003598">
    <property type="entry name" value="Ig_sub2"/>
</dbReference>
<dbReference type="OMA" id="CAYSPPS"/>
<organism evidence="9 10">
    <name type="scientific">Strongylocentrotus purpuratus</name>
    <name type="common">Purple sea urchin</name>
    <dbReference type="NCBI Taxonomy" id="7668"/>
    <lineage>
        <taxon>Eukaryota</taxon>
        <taxon>Metazoa</taxon>
        <taxon>Echinodermata</taxon>
        <taxon>Eleutherozoa</taxon>
        <taxon>Echinozoa</taxon>
        <taxon>Echinoidea</taxon>
        <taxon>Euechinoidea</taxon>
        <taxon>Echinacea</taxon>
        <taxon>Camarodonta</taxon>
        <taxon>Echinidea</taxon>
        <taxon>Strongylocentrotidae</taxon>
        <taxon>Strongylocentrotus</taxon>
    </lineage>
</organism>
<dbReference type="PANTHER" id="PTHR11640:SF136">
    <property type="entry name" value="NEPHRIN"/>
    <property type="match status" value="1"/>
</dbReference>
<dbReference type="EnsemblMetazoa" id="XM_030978968">
    <property type="protein sequence ID" value="XP_030834828"/>
    <property type="gene ID" value="LOC115921466"/>
</dbReference>
<evidence type="ECO:0000256" key="3">
    <source>
        <dbReference type="ARBA" id="ARBA00022989"/>
    </source>
</evidence>
<reference evidence="10" key="1">
    <citation type="submission" date="2015-02" db="EMBL/GenBank/DDBJ databases">
        <title>Genome sequencing for Strongylocentrotus purpuratus.</title>
        <authorList>
            <person name="Murali S."/>
            <person name="Liu Y."/>
            <person name="Vee V."/>
            <person name="English A."/>
            <person name="Wang M."/>
            <person name="Skinner E."/>
            <person name="Han Y."/>
            <person name="Muzny D.M."/>
            <person name="Worley K.C."/>
            <person name="Gibbs R.A."/>
        </authorList>
    </citation>
    <scope>NUCLEOTIDE SEQUENCE</scope>
</reference>
<evidence type="ECO:0000256" key="4">
    <source>
        <dbReference type="ARBA" id="ARBA00023136"/>
    </source>
</evidence>
<keyword evidence="2" id="KW-0812">Transmembrane</keyword>
<dbReference type="Gene3D" id="2.60.40.10">
    <property type="entry name" value="Immunoglobulins"/>
    <property type="match status" value="2"/>
</dbReference>
<name>A0A7M7NDQ6_STRPU</name>
<evidence type="ECO:0000256" key="7">
    <source>
        <dbReference type="ARBA" id="ARBA00023319"/>
    </source>
</evidence>
<accession>A0A7M7NDQ6</accession>
<dbReference type="SUPFAM" id="SSF48726">
    <property type="entry name" value="Immunoglobulin"/>
    <property type="match status" value="2"/>
</dbReference>
<dbReference type="Proteomes" id="UP000007110">
    <property type="component" value="Unassembled WGS sequence"/>
</dbReference>
<sequence length="213" mass="23985">MGDDFTMRCAYSPPSDYSVIRWRHGNTILKFAQYTTAIPFRTSFPNPAKYKFMGDDHSTSLTINNLNTDDNGDYSCIVFNADGHDSSNMTLQVLNPAPPSDLFISDDRSPIGYPDNPYISMTAGEPRDITCTVRGARPPALIEWRTDAEHIQVMDQVDVVQGQSYMYISRGVATITPSKDYHNRIIRCLASHRELQNVLQATILLNIQGIFKK</sequence>
<evidence type="ECO:0000313" key="9">
    <source>
        <dbReference type="EnsemblMetazoa" id="XP_030834828"/>
    </source>
</evidence>
<dbReference type="Pfam" id="PF07686">
    <property type="entry name" value="V-set"/>
    <property type="match status" value="1"/>
</dbReference>
<dbReference type="InterPro" id="IPR051275">
    <property type="entry name" value="Cell_adhesion_signaling"/>
</dbReference>
<dbReference type="SMART" id="SM00408">
    <property type="entry name" value="IGc2"/>
    <property type="match status" value="1"/>
</dbReference>
<dbReference type="InterPro" id="IPR003599">
    <property type="entry name" value="Ig_sub"/>
</dbReference>
<dbReference type="PROSITE" id="PS50835">
    <property type="entry name" value="IG_LIKE"/>
    <property type="match status" value="2"/>
</dbReference>
<dbReference type="SMART" id="SM00409">
    <property type="entry name" value="IG"/>
    <property type="match status" value="2"/>
</dbReference>
<evidence type="ECO:0000259" key="8">
    <source>
        <dbReference type="PROSITE" id="PS50835"/>
    </source>
</evidence>
<dbReference type="Pfam" id="PF08205">
    <property type="entry name" value="C2-set_2"/>
    <property type="match status" value="1"/>
</dbReference>
<dbReference type="KEGG" id="spu:115921466"/>
<evidence type="ECO:0000256" key="1">
    <source>
        <dbReference type="ARBA" id="ARBA00004479"/>
    </source>
</evidence>
<dbReference type="InterPro" id="IPR013106">
    <property type="entry name" value="Ig_V-set"/>
</dbReference>
<dbReference type="InterPro" id="IPR007110">
    <property type="entry name" value="Ig-like_dom"/>
</dbReference>
<keyword evidence="10" id="KW-1185">Reference proteome</keyword>
<dbReference type="OrthoDB" id="6418794at2759"/>
<proteinExistence type="predicted"/>
<dbReference type="PANTHER" id="PTHR11640">
    <property type="entry name" value="NEPHRIN"/>
    <property type="match status" value="1"/>
</dbReference>
<dbReference type="RefSeq" id="XP_030834828.1">
    <property type="nucleotide sequence ID" value="XM_030978968.1"/>
</dbReference>